<dbReference type="Gene3D" id="3.80.10.10">
    <property type="entry name" value="Ribonuclease Inhibitor"/>
    <property type="match status" value="1"/>
</dbReference>
<dbReference type="SUPFAM" id="SSF52047">
    <property type="entry name" value="RNI-like"/>
    <property type="match status" value="1"/>
</dbReference>
<organism evidence="1 2">
    <name type="scientific">Naegleria lovaniensis</name>
    <name type="common">Amoeba</name>
    <dbReference type="NCBI Taxonomy" id="51637"/>
    <lineage>
        <taxon>Eukaryota</taxon>
        <taxon>Discoba</taxon>
        <taxon>Heterolobosea</taxon>
        <taxon>Tetramitia</taxon>
        <taxon>Eutetramitia</taxon>
        <taxon>Vahlkampfiidae</taxon>
        <taxon>Naegleria</taxon>
    </lineage>
</organism>
<sequence length="292" mass="32964">MSGLVHGDLNELFSEFSFVGNIGRKGNDNVTFKQSVFKRLFNSKKIESLTLHSTNVITKDIPSRQVSSLTNLKLINVSVSMENLRIICNRLESLTELTLIGNDIDQRAGLILANSKLKNLTHLTIGNKIGSEGAEHLLTTNKLKRLKKLEFTDPIGTTFQTDGFIEYVPLIDCSKFPDLCSFTSCRHLLSKEGIMNVLNSGISWKELTFIGCRSFDDDCILRIGKITSIEKLCLEDYCGIPYIGFSISYEYLSSLQNLTHLEISVDNNGLLELCKIEPNNLKYFCNYVHFYH</sequence>
<evidence type="ECO:0000313" key="1">
    <source>
        <dbReference type="EMBL" id="KAG2387818.1"/>
    </source>
</evidence>
<dbReference type="InterPro" id="IPR032675">
    <property type="entry name" value="LRR_dom_sf"/>
</dbReference>
<accession>A0AA88KMQ5</accession>
<keyword evidence="2" id="KW-1185">Reference proteome</keyword>
<dbReference type="GeneID" id="68093868"/>
<dbReference type="AlphaFoldDB" id="A0AA88KMQ5"/>
<evidence type="ECO:0000313" key="2">
    <source>
        <dbReference type="Proteomes" id="UP000816034"/>
    </source>
</evidence>
<gene>
    <name evidence="1" type="ORF">C9374_001412</name>
</gene>
<name>A0AA88KMQ5_NAELO</name>
<proteinExistence type="predicted"/>
<comment type="caution">
    <text evidence="1">The sequence shown here is derived from an EMBL/GenBank/DDBJ whole genome shotgun (WGS) entry which is preliminary data.</text>
</comment>
<reference evidence="1 2" key="1">
    <citation type="journal article" date="2018" name="BMC Genomics">
        <title>The genome of Naegleria lovaniensis, the basis for a comparative approach to unravel pathogenicity factors of the human pathogenic amoeba N. fowleri.</title>
        <authorList>
            <person name="Liechti N."/>
            <person name="Schurch N."/>
            <person name="Bruggmann R."/>
            <person name="Wittwer M."/>
        </authorList>
    </citation>
    <scope>NUCLEOTIDE SEQUENCE [LARGE SCALE GENOMIC DNA]</scope>
    <source>
        <strain evidence="1 2">ATCC 30569</strain>
    </source>
</reference>
<dbReference type="Proteomes" id="UP000816034">
    <property type="component" value="Unassembled WGS sequence"/>
</dbReference>
<dbReference type="EMBL" id="PYSW02000012">
    <property type="protein sequence ID" value="KAG2387818.1"/>
    <property type="molecule type" value="Genomic_DNA"/>
</dbReference>
<protein>
    <submittedName>
        <fullName evidence="1">Uncharacterized protein</fullName>
    </submittedName>
</protein>
<dbReference type="RefSeq" id="XP_044551810.1">
    <property type="nucleotide sequence ID" value="XM_044690070.1"/>
</dbReference>